<evidence type="ECO:0000313" key="3">
    <source>
        <dbReference type="Proteomes" id="UP000515344"/>
    </source>
</evidence>
<proteinExistence type="predicted"/>
<dbReference type="AlphaFoldDB" id="A0A7G5XB32"/>
<name>A0A7G5XB32_9BACT</name>
<keyword evidence="1" id="KW-0472">Membrane</keyword>
<sequence length="101" mass="11535">MRAKKSNFYFTIWEVSFGILSLSSVLIVKYPLLIFLSTIIGLIGVEQMITYKKLWVIENKISLQEAGSMIKKQKILVRIIQGCILITAVIIASQTFHKVKF</sequence>
<keyword evidence="1" id="KW-0812">Transmembrane</keyword>
<dbReference type="EMBL" id="CP060007">
    <property type="protein sequence ID" value="QNA42685.1"/>
    <property type="molecule type" value="Genomic_DNA"/>
</dbReference>
<evidence type="ECO:0000256" key="1">
    <source>
        <dbReference type="SAM" id="Phobius"/>
    </source>
</evidence>
<keyword evidence="3" id="KW-1185">Reference proteome</keyword>
<accession>A0A7G5XB32</accession>
<dbReference type="KEGG" id="lacs:H4075_11260"/>
<dbReference type="RefSeq" id="WP_182800951.1">
    <property type="nucleotide sequence ID" value="NZ_CP060007.1"/>
</dbReference>
<gene>
    <name evidence="2" type="ORF">H4075_11260</name>
</gene>
<keyword evidence="1" id="KW-1133">Transmembrane helix</keyword>
<organism evidence="2 3">
    <name type="scientific">Lacibacter sediminis</name>
    <dbReference type="NCBI Taxonomy" id="2760713"/>
    <lineage>
        <taxon>Bacteria</taxon>
        <taxon>Pseudomonadati</taxon>
        <taxon>Bacteroidota</taxon>
        <taxon>Chitinophagia</taxon>
        <taxon>Chitinophagales</taxon>
        <taxon>Chitinophagaceae</taxon>
        <taxon>Lacibacter</taxon>
    </lineage>
</organism>
<feature type="transmembrane region" description="Helical" evidence="1">
    <location>
        <begin position="75"/>
        <end position="96"/>
    </location>
</feature>
<feature type="transmembrane region" description="Helical" evidence="1">
    <location>
        <begin position="33"/>
        <end position="54"/>
    </location>
</feature>
<reference evidence="3" key="1">
    <citation type="submission" date="2020-08" db="EMBL/GenBank/DDBJ databases">
        <title>Lacibacter sp. S13-6-6 genome sequencing.</title>
        <authorList>
            <person name="Jin L."/>
        </authorList>
    </citation>
    <scope>NUCLEOTIDE SEQUENCE [LARGE SCALE GENOMIC DNA]</scope>
    <source>
        <strain evidence="3">S13-6-6</strain>
    </source>
</reference>
<protein>
    <submittedName>
        <fullName evidence="2">Uncharacterized protein</fullName>
    </submittedName>
</protein>
<dbReference type="Proteomes" id="UP000515344">
    <property type="component" value="Chromosome"/>
</dbReference>
<evidence type="ECO:0000313" key="2">
    <source>
        <dbReference type="EMBL" id="QNA42685.1"/>
    </source>
</evidence>
<feature type="transmembrane region" description="Helical" evidence="1">
    <location>
        <begin position="7"/>
        <end position="27"/>
    </location>
</feature>